<evidence type="ECO:0000256" key="1">
    <source>
        <dbReference type="ARBA" id="ARBA00023098"/>
    </source>
</evidence>
<dbReference type="InterPro" id="IPR052580">
    <property type="entry name" value="Lipid_Hydrolase"/>
</dbReference>
<protein>
    <recommendedName>
        <fullName evidence="3">PNPLA domain-containing protein</fullName>
    </recommendedName>
</protein>
<evidence type="ECO:0000313" key="4">
    <source>
        <dbReference type="EMBL" id="QHT06788.1"/>
    </source>
</evidence>
<dbReference type="AlphaFoldDB" id="A0A6C0CQE8"/>
<dbReference type="GO" id="GO:0006629">
    <property type="term" value="P:lipid metabolic process"/>
    <property type="evidence" value="ECO:0007669"/>
    <property type="project" value="UniProtKB-KW"/>
</dbReference>
<dbReference type="InterPro" id="IPR016035">
    <property type="entry name" value="Acyl_Trfase/lysoPLipase"/>
</dbReference>
<name>A0A6C0CQE8_9ZZZZ</name>
<reference evidence="4" key="1">
    <citation type="journal article" date="2020" name="Nature">
        <title>Giant virus diversity and host interactions through global metagenomics.</title>
        <authorList>
            <person name="Schulz F."/>
            <person name="Roux S."/>
            <person name="Paez-Espino D."/>
            <person name="Jungbluth S."/>
            <person name="Walsh D.A."/>
            <person name="Denef V.J."/>
            <person name="McMahon K.D."/>
            <person name="Konstantinidis K.T."/>
            <person name="Eloe-Fadrosh E.A."/>
            <person name="Kyrpides N.C."/>
            <person name="Woyke T."/>
        </authorList>
    </citation>
    <scope>NUCLEOTIDE SEQUENCE</scope>
    <source>
        <strain evidence="4">GVMAG-M-3300021473-15</strain>
    </source>
</reference>
<dbReference type="PANTHER" id="PTHR46394:SF1">
    <property type="entry name" value="PNPLA DOMAIN-CONTAINING PROTEIN"/>
    <property type="match status" value="1"/>
</dbReference>
<dbReference type="PANTHER" id="PTHR46394">
    <property type="entry name" value="ANNEXIN"/>
    <property type="match status" value="1"/>
</dbReference>
<sequence length="300" mass="34200">MDKYDFLHLGGGGSIVFAYIGTLSYLAQHKDELFVRGIFPPTQISATSAGTVVALLLILFKIEEMIELVLNTDNISSFLIFDLVYYEKTKNMFNIDTLIQFISVLLSDKGYDFNTLTFGDFYANTRILLSITGTSLTQGVTHFFNKISTPTMLIKQAIIISMCVPICFCPIEFDNQLFCDGAVITDMSEVYKTAKRPLFLFTRVQYQNIKNLHDLNVTSNTPVSLENLELHGKYLAVVFEMSINTILNYMKQDIEKKSDVIYLTSKHSFLECAHLNDANTIYQIILYGFETAQLFYKKKR</sequence>
<keyword evidence="2" id="KW-0812">Transmembrane</keyword>
<proteinExistence type="predicted"/>
<feature type="transmembrane region" description="Helical" evidence="2">
    <location>
        <begin position="6"/>
        <end position="26"/>
    </location>
</feature>
<feature type="transmembrane region" description="Helical" evidence="2">
    <location>
        <begin position="38"/>
        <end position="60"/>
    </location>
</feature>
<dbReference type="PROSITE" id="PS51635">
    <property type="entry name" value="PNPLA"/>
    <property type="match status" value="1"/>
</dbReference>
<accession>A0A6C0CQE8</accession>
<evidence type="ECO:0000256" key="2">
    <source>
        <dbReference type="SAM" id="Phobius"/>
    </source>
</evidence>
<keyword evidence="2" id="KW-1133">Transmembrane helix</keyword>
<dbReference type="SUPFAM" id="SSF52151">
    <property type="entry name" value="FabD/lysophospholipase-like"/>
    <property type="match status" value="1"/>
</dbReference>
<feature type="domain" description="PNPLA" evidence="3">
    <location>
        <begin position="7"/>
        <end position="194"/>
    </location>
</feature>
<keyword evidence="2" id="KW-0472">Membrane</keyword>
<evidence type="ECO:0000259" key="3">
    <source>
        <dbReference type="PROSITE" id="PS51635"/>
    </source>
</evidence>
<organism evidence="4">
    <name type="scientific">viral metagenome</name>
    <dbReference type="NCBI Taxonomy" id="1070528"/>
    <lineage>
        <taxon>unclassified sequences</taxon>
        <taxon>metagenomes</taxon>
        <taxon>organismal metagenomes</taxon>
    </lineage>
</organism>
<keyword evidence="1" id="KW-0443">Lipid metabolism</keyword>
<dbReference type="Gene3D" id="3.40.1090.10">
    <property type="entry name" value="Cytosolic phospholipase A2 catalytic domain"/>
    <property type="match status" value="1"/>
</dbReference>
<dbReference type="InterPro" id="IPR002641">
    <property type="entry name" value="PNPLA_dom"/>
</dbReference>
<dbReference type="EMBL" id="MN739475">
    <property type="protein sequence ID" value="QHT06788.1"/>
    <property type="molecule type" value="Genomic_DNA"/>
</dbReference>
<dbReference type="Pfam" id="PF01734">
    <property type="entry name" value="Patatin"/>
    <property type="match status" value="1"/>
</dbReference>